<gene>
    <name evidence="1" type="ORF">SAMN02583745_00620</name>
</gene>
<proteinExistence type="predicted"/>
<reference evidence="2" key="1">
    <citation type="submission" date="2016-10" db="EMBL/GenBank/DDBJ databases">
        <authorList>
            <person name="Varghese N."/>
            <person name="Submissions S."/>
        </authorList>
    </citation>
    <scope>NUCLEOTIDE SEQUENCE [LARGE SCALE GENOMIC DNA]</scope>
    <source>
        <strain evidence="2">DSM 18579</strain>
    </source>
</reference>
<organism evidence="1 2">
    <name type="scientific">Thorsellia anophelis DSM 18579</name>
    <dbReference type="NCBI Taxonomy" id="1123402"/>
    <lineage>
        <taxon>Bacteria</taxon>
        <taxon>Pseudomonadati</taxon>
        <taxon>Pseudomonadota</taxon>
        <taxon>Gammaproteobacteria</taxon>
        <taxon>Enterobacterales</taxon>
        <taxon>Thorselliaceae</taxon>
        <taxon>Thorsellia</taxon>
    </lineage>
</organism>
<dbReference type="InterPro" id="IPR010352">
    <property type="entry name" value="DUF945"/>
</dbReference>
<dbReference type="AlphaFoldDB" id="A0A1H9ZNE5"/>
<dbReference type="EMBL" id="FOHV01000004">
    <property type="protein sequence ID" value="SES83194.1"/>
    <property type="molecule type" value="Genomic_DNA"/>
</dbReference>
<dbReference type="OrthoDB" id="5444681at2"/>
<name>A0A1H9ZNE5_9GAMM</name>
<keyword evidence="2" id="KW-1185">Reference proteome</keyword>
<sequence length="536" mass="60365">MKKIFFTLLFLIVLISAYLGFSFYSSVIAKQKLLTLIEQVNVDLSENKHIPPNLSISLNHRELENNLLSSQHRIIVSIVPKSELNLPSNQQNLKRYNLDLTIESGPFPTSNLVQFDFTPLLSKYTLEIPPSVFDRAFLNRPADIARTDPIAVMTFSSSFNRNISVSGNFLPFEYSQPKMPIKFNGGNVNFSISAHDIISNLTMNLEDVDIKLNSPWIPSGHIIDAIVSQSNISPRHHFKFSSFSFKYLANPAHNDFNLGDKELNITNFKFNISKYPILGMDNFELKQNEIQRENITEIENALLLDNLIIYGLNFGSGDLTFISLHRSFQDAINFYTNAFNFIVSEESNRTTINPDPSIDSFLASLESIFRSLEDNPGYQISPLNWRNSQGEITINSEVLFASNLSYNSSNNTTSPYKNINVFHLDIAAAKGVLPQLITHIDQIMGIEESVAMSKNSQLVDNNIGLLVNSGVIMLNDNTVRFTFSYANNSYVLNGIPYSRNQILEFISLVSLRQSGLLSPANLIKLNGYIAEQTRSN</sequence>
<protein>
    <submittedName>
        <fullName evidence="1">Uncharacterized conserved protein YdgA, DUF945 family</fullName>
    </submittedName>
</protein>
<dbReference type="RefSeq" id="WP_093317752.1">
    <property type="nucleotide sequence ID" value="NZ_FOHV01000004.1"/>
</dbReference>
<dbReference type="Proteomes" id="UP000242642">
    <property type="component" value="Unassembled WGS sequence"/>
</dbReference>
<evidence type="ECO:0000313" key="2">
    <source>
        <dbReference type="Proteomes" id="UP000242642"/>
    </source>
</evidence>
<accession>A0A1H9ZNE5</accession>
<dbReference type="Pfam" id="PF06097">
    <property type="entry name" value="DUF945"/>
    <property type="match status" value="1"/>
</dbReference>
<dbReference type="STRING" id="1123402.SAMN02583745_00620"/>
<evidence type="ECO:0000313" key="1">
    <source>
        <dbReference type="EMBL" id="SES83194.1"/>
    </source>
</evidence>